<keyword evidence="2" id="KW-1185">Reference proteome</keyword>
<comment type="caution">
    <text evidence="1">The sequence shown here is derived from an EMBL/GenBank/DDBJ whole genome shotgun (WGS) entry which is preliminary data.</text>
</comment>
<protein>
    <submittedName>
        <fullName evidence="1">Uncharacterized protein</fullName>
    </submittedName>
</protein>
<accession>A0ABR1RXF9</accession>
<dbReference type="Proteomes" id="UP001444661">
    <property type="component" value="Unassembled WGS sequence"/>
</dbReference>
<evidence type="ECO:0000313" key="2">
    <source>
        <dbReference type="Proteomes" id="UP001444661"/>
    </source>
</evidence>
<dbReference type="EMBL" id="JAQQWK010000012">
    <property type="protein sequence ID" value="KAK8022601.1"/>
    <property type="molecule type" value="Genomic_DNA"/>
</dbReference>
<proteinExistence type="predicted"/>
<reference evidence="1 2" key="1">
    <citation type="submission" date="2023-01" db="EMBL/GenBank/DDBJ databases">
        <title>Analysis of 21 Apiospora genomes using comparative genomics revels a genus with tremendous synthesis potential of carbohydrate active enzymes and secondary metabolites.</title>
        <authorList>
            <person name="Sorensen T."/>
        </authorList>
    </citation>
    <scope>NUCLEOTIDE SEQUENCE [LARGE SCALE GENOMIC DNA]</scope>
    <source>
        <strain evidence="1 2">CBS 33761</strain>
    </source>
</reference>
<name>A0ABR1RXF9_9PEZI</name>
<gene>
    <name evidence="1" type="ORF">PG993_013368</name>
</gene>
<organism evidence="1 2">
    <name type="scientific">Apiospora rasikravindrae</name>
    <dbReference type="NCBI Taxonomy" id="990691"/>
    <lineage>
        <taxon>Eukaryota</taxon>
        <taxon>Fungi</taxon>
        <taxon>Dikarya</taxon>
        <taxon>Ascomycota</taxon>
        <taxon>Pezizomycotina</taxon>
        <taxon>Sordariomycetes</taxon>
        <taxon>Xylariomycetidae</taxon>
        <taxon>Amphisphaeriales</taxon>
        <taxon>Apiosporaceae</taxon>
        <taxon>Apiospora</taxon>
    </lineage>
</organism>
<evidence type="ECO:0000313" key="1">
    <source>
        <dbReference type="EMBL" id="KAK8022601.1"/>
    </source>
</evidence>
<sequence>MAFRGQAAADLQPSQLQRVLQGTALWNPVGLSVLVQNRSDLRSLLGTSGVLDACLDMATSTSSTMVTTFGLYHRTIRRDGSAAKSFADF</sequence>